<protein>
    <submittedName>
        <fullName evidence="3">Nli interacting factor-like phosphatase family protein</fullName>
    </submittedName>
</protein>
<dbReference type="InterPro" id="IPR004274">
    <property type="entry name" value="FCP1_dom"/>
</dbReference>
<dbReference type="InterPro" id="IPR023214">
    <property type="entry name" value="HAD_sf"/>
</dbReference>
<evidence type="ECO:0000313" key="4">
    <source>
        <dbReference type="Proteomes" id="UP000039865"/>
    </source>
</evidence>
<dbReference type="InterPro" id="IPR050365">
    <property type="entry name" value="TIM50"/>
</dbReference>
<evidence type="ECO:0000313" key="3">
    <source>
        <dbReference type="EMBL" id="CDW79742.1"/>
    </source>
</evidence>
<dbReference type="CDD" id="cd07521">
    <property type="entry name" value="HAD_FCP1-like"/>
    <property type="match status" value="1"/>
</dbReference>
<dbReference type="EMBL" id="CCKQ01008305">
    <property type="protein sequence ID" value="CDW79742.1"/>
    <property type="molecule type" value="Genomic_DNA"/>
</dbReference>
<keyword evidence="4" id="KW-1185">Reference proteome</keyword>
<feature type="compositionally biased region" description="Polar residues" evidence="1">
    <location>
        <begin position="48"/>
        <end position="67"/>
    </location>
</feature>
<feature type="compositionally biased region" description="Polar residues" evidence="1">
    <location>
        <begin position="20"/>
        <end position="32"/>
    </location>
</feature>
<feature type="domain" description="FCP1 homology" evidence="2">
    <location>
        <begin position="646"/>
        <end position="810"/>
    </location>
</feature>
<sequence>MSKVKTTTFQMSSHKREESLTQSLVLPSNNPKKINPAPLDSKSMKTVKVSQTSHQNKSPSRQQLKQSLSNTNIHGQSFQTLSQNSMNQTQKFNRNGGTNHNHSNTNTSNKIYVMQHNSRVTNMSTSGSYSSSSFGYNESMRLQKQSDTSNFGLDHSARGASQNNISQVNFSYKNSIICQSTKNANNIIGSGSNTYSSGSATTSSSTLVSNLNQQRRIIQKQKGKSVSSGNVLPLRQNLNQSPMKSIPTNDSQLVNIQTPAIIRSDNVQINFSSQNTPAEKILLSIKKQQSGIIAQKSSFKDSFVDSENFMNVEEKENQDLFSYPSLNIECTRDIRQKSLNDMIKEKYLGPILKSQQTNSNSFMKRNILLTTSNCSNRSSTCSIKSSFLTKQSKIGINNLQKGSFQDANETNDELEDNTQTHCCDSINQYSLLPKTIFGEIVNEIHSMSVQKSINKEDQQQQSTPKVRSSIAQDYSPKSNRNMGINLGPYSSEQQNSGVSASLSDLITAVPQNQQQKQMQLFGNNPQQSAKQSINRITDNSQNQGSDKSFKNSSDQNNTSSRLSRQTHSNISQRDSHQQQQQNFEYVPEESNSSSNQEDIIEFLQSDTHKMHLIQTLQSLQYVKNFLQQPSYDQIYSKRVNLPHFRRPHINKTIIFDLDETLVHCVEDILNNPADRMIKVQFPNGEVATAGVNIRPYAIECLRRASQLFQIVVFTASHKSYADVVLDILDPKNEIFEMRLYRESCVRSQDGVYVKDLRIFEHCRSLSDMVLVDNAVYSFGYQLENGIPIIPFYDDKEDEELLHLSQYLECLAKNGGDVREHNRKAFQLRELQELDVQQFLQNMITESQLYEQEKANNLQKSTSNKSQTQWEILQVDSSIINEEPQEDEESSIQESSKLKNRRRQIINQYSNTKSQETSYGNNFIEEVEYEEEEDDQIINNRHINNYDYDTVRESQRVHTSTSILDRDNYD</sequence>
<dbReference type="Proteomes" id="UP000039865">
    <property type="component" value="Unassembled WGS sequence"/>
</dbReference>
<dbReference type="PROSITE" id="PS50969">
    <property type="entry name" value="FCP1"/>
    <property type="match status" value="1"/>
</dbReference>
<feature type="compositionally biased region" description="Polar residues" evidence="1">
    <location>
        <begin position="1"/>
        <end position="12"/>
    </location>
</feature>
<dbReference type="SMART" id="SM00577">
    <property type="entry name" value="CPDc"/>
    <property type="match status" value="1"/>
</dbReference>
<dbReference type="InterPro" id="IPR036412">
    <property type="entry name" value="HAD-like_sf"/>
</dbReference>
<dbReference type="Gene3D" id="3.40.50.1000">
    <property type="entry name" value="HAD superfamily/HAD-like"/>
    <property type="match status" value="1"/>
</dbReference>
<dbReference type="InParanoid" id="A0A078ADY2"/>
<feature type="region of interest" description="Disordered" evidence="1">
    <location>
        <begin position="1"/>
        <end position="67"/>
    </location>
</feature>
<dbReference type="OrthoDB" id="277011at2759"/>
<accession>A0A078ADY2</accession>
<feature type="compositionally biased region" description="Polar residues" evidence="1">
    <location>
        <begin position="459"/>
        <end position="498"/>
    </location>
</feature>
<evidence type="ECO:0000256" key="1">
    <source>
        <dbReference type="SAM" id="MobiDB-lite"/>
    </source>
</evidence>
<proteinExistence type="predicted"/>
<name>A0A078ADY2_STYLE</name>
<dbReference type="GO" id="GO:0016791">
    <property type="term" value="F:phosphatase activity"/>
    <property type="evidence" value="ECO:0007669"/>
    <property type="project" value="InterPro"/>
</dbReference>
<dbReference type="Pfam" id="PF03031">
    <property type="entry name" value="NIF"/>
    <property type="match status" value="1"/>
</dbReference>
<feature type="region of interest" description="Disordered" evidence="1">
    <location>
        <begin position="522"/>
        <end position="595"/>
    </location>
</feature>
<dbReference type="PANTHER" id="PTHR12210">
    <property type="entry name" value="DULLARD PROTEIN PHOSPHATASE"/>
    <property type="match status" value="1"/>
</dbReference>
<dbReference type="AlphaFoldDB" id="A0A078ADY2"/>
<evidence type="ECO:0000259" key="2">
    <source>
        <dbReference type="PROSITE" id="PS50969"/>
    </source>
</evidence>
<gene>
    <name evidence="3" type="primary">Contig13487.g14391</name>
    <name evidence="3" type="ORF">STYLEM_8734</name>
</gene>
<dbReference type="InterPro" id="IPR011948">
    <property type="entry name" value="Dullard_phosphatase"/>
</dbReference>
<feature type="compositionally biased region" description="Polar residues" evidence="1">
    <location>
        <begin position="522"/>
        <end position="572"/>
    </location>
</feature>
<dbReference type="NCBIfam" id="TIGR02251">
    <property type="entry name" value="HIF-SF_euk"/>
    <property type="match status" value="1"/>
</dbReference>
<reference evidence="3 4" key="1">
    <citation type="submission" date="2014-06" db="EMBL/GenBank/DDBJ databases">
        <authorList>
            <person name="Swart Estienne"/>
        </authorList>
    </citation>
    <scope>NUCLEOTIDE SEQUENCE [LARGE SCALE GENOMIC DNA]</scope>
    <source>
        <strain evidence="3 4">130c</strain>
    </source>
</reference>
<feature type="region of interest" description="Disordered" evidence="1">
    <location>
        <begin position="451"/>
        <end position="498"/>
    </location>
</feature>
<organism evidence="3 4">
    <name type="scientific">Stylonychia lemnae</name>
    <name type="common">Ciliate</name>
    <dbReference type="NCBI Taxonomy" id="5949"/>
    <lineage>
        <taxon>Eukaryota</taxon>
        <taxon>Sar</taxon>
        <taxon>Alveolata</taxon>
        <taxon>Ciliophora</taxon>
        <taxon>Intramacronucleata</taxon>
        <taxon>Spirotrichea</taxon>
        <taxon>Stichotrichia</taxon>
        <taxon>Sporadotrichida</taxon>
        <taxon>Oxytrichidae</taxon>
        <taxon>Stylonychinae</taxon>
        <taxon>Stylonychia</taxon>
    </lineage>
</organism>
<dbReference type="FunFam" id="3.40.50.1000:FF:000184">
    <property type="entry name" value="Uncharacterized protein"/>
    <property type="match status" value="1"/>
</dbReference>
<dbReference type="SUPFAM" id="SSF56784">
    <property type="entry name" value="HAD-like"/>
    <property type="match status" value="1"/>
</dbReference>